<dbReference type="AlphaFoldDB" id="A0A0P7GPD4"/>
<reference evidence="4" key="1">
    <citation type="submission" date="2013-11" db="EMBL/GenBank/DDBJ databases">
        <authorList>
            <person name="Hoang H.T."/>
            <person name="Killian M.L."/>
            <person name="Madson D.M."/>
            <person name="Arruda P.H.E."/>
            <person name="Sun D."/>
            <person name="Schwartz K.J."/>
            <person name="Yoon K."/>
        </authorList>
    </citation>
    <scope>NUCLEOTIDE SEQUENCE [LARGE SCALE GENOMIC DNA]</scope>
    <source>
        <strain evidence="4">CDK2</strain>
    </source>
</reference>
<dbReference type="PROSITE" id="PS50850">
    <property type="entry name" value="MFS"/>
    <property type="match status" value="1"/>
</dbReference>
<dbReference type="RefSeq" id="WP_054583443.1">
    <property type="nucleotide sequence ID" value="NZ_LGUC01000001.1"/>
</dbReference>
<dbReference type="STRING" id="699431.SY89_01211"/>
<dbReference type="GO" id="GO:0022857">
    <property type="term" value="F:transmembrane transporter activity"/>
    <property type="evidence" value="ECO:0007669"/>
    <property type="project" value="InterPro"/>
</dbReference>
<protein>
    <recommendedName>
        <fullName evidence="2">Major facilitator superfamily (MFS) profile domain-containing protein</fullName>
    </recommendedName>
</protein>
<gene>
    <name evidence="3" type="ORF">SY89_01211</name>
</gene>
<sequence length="74" mass="7836">MGRYGSIDYSSTVKRGLLLGLVLMAVGETGGYLAENYVSIPGWEESLFLATAVVGLLAFVLSPIVFGIVLPLTE</sequence>
<dbReference type="Proteomes" id="UP000050535">
    <property type="component" value="Unassembled WGS sequence"/>
</dbReference>
<feature type="transmembrane region" description="Helical" evidence="1">
    <location>
        <begin position="46"/>
        <end position="72"/>
    </location>
</feature>
<evidence type="ECO:0000256" key="1">
    <source>
        <dbReference type="SAM" id="Phobius"/>
    </source>
</evidence>
<dbReference type="OrthoDB" id="201415at2157"/>
<feature type="transmembrane region" description="Helical" evidence="1">
    <location>
        <begin position="16"/>
        <end position="34"/>
    </location>
</feature>
<keyword evidence="1" id="KW-0472">Membrane</keyword>
<keyword evidence="1" id="KW-0812">Transmembrane</keyword>
<dbReference type="EMBL" id="LGUC01000001">
    <property type="protein sequence ID" value="KPN30476.1"/>
    <property type="molecule type" value="Genomic_DNA"/>
</dbReference>
<dbReference type="InterPro" id="IPR057182">
    <property type="entry name" value="DUF7860"/>
</dbReference>
<organism evidence="3 4">
    <name type="scientific">Halolamina pelagica</name>
    <dbReference type="NCBI Taxonomy" id="699431"/>
    <lineage>
        <taxon>Archaea</taxon>
        <taxon>Methanobacteriati</taxon>
        <taxon>Methanobacteriota</taxon>
        <taxon>Stenosarchaea group</taxon>
        <taxon>Halobacteria</taxon>
        <taxon>Halobacteriales</taxon>
        <taxon>Haloferacaceae</taxon>
    </lineage>
</organism>
<evidence type="ECO:0000313" key="4">
    <source>
        <dbReference type="Proteomes" id="UP000050535"/>
    </source>
</evidence>
<evidence type="ECO:0000313" key="3">
    <source>
        <dbReference type="EMBL" id="KPN30476.1"/>
    </source>
</evidence>
<dbReference type="InterPro" id="IPR020846">
    <property type="entry name" value="MFS_dom"/>
</dbReference>
<keyword evidence="1" id="KW-1133">Transmembrane helix</keyword>
<feature type="domain" description="Major facilitator superfamily (MFS) profile" evidence="2">
    <location>
        <begin position="1"/>
        <end position="74"/>
    </location>
</feature>
<proteinExistence type="predicted"/>
<evidence type="ECO:0000259" key="2">
    <source>
        <dbReference type="PROSITE" id="PS50850"/>
    </source>
</evidence>
<accession>A0A0P7GPD4</accession>
<comment type="caution">
    <text evidence="3">The sequence shown here is derived from an EMBL/GenBank/DDBJ whole genome shotgun (WGS) entry which is preliminary data.</text>
</comment>
<name>A0A0P7GPD4_9EURY</name>
<dbReference type="Pfam" id="PF25259">
    <property type="entry name" value="DUF7860"/>
    <property type="match status" value="1"/>
</dbReference>
<keyword evidence="4" id="KW-1185">Reference proteome</keyword>